<keyword evidence="2" id="KW-1185">Reference proteome</keyword>
<evidence type="ECO:0008006" key="3">
    <source>
        <dbReference type="Google" id="ProtNLM"/>
    </source>
</evidence>
<reference evidence="1" key="1">
    <citation type="submission" date="2021-04" db="EMBL/GenBank/DDBJ databases">
        <title>Complete genome sequence for Sulfitobacter sp. strain JK7-1.</title>
        <authorList>
            <person name="Park S.-J."/>
        </authorList>
    </citation>
    <scope>NUCLEOTIDE SEQUENCE</scope>
    <source>
        <strain evidence="1">JK7-1</strain>
    </source>
</reference>
<dbReference type="SUPFAM" id="SSF82171">
    <property type="entry name" value="DPP6 N-terminal domain-like"/>
    <property type="match status" value="1"/>
</dbReference>
<dbReference type="KEGG" id="sual:KDD17_04835"/>
<evidence type="ECO:0000313" key="1">
    <source>
        <dbReference type="EMBL" id="QUJ77330.1"/>
    </source>
</evidence>
<dbReference type="Proteomes" id="UP000683291">
    <property type="component" value="Chromosome 1"/>
</dbReference>
<dbReference type="InterPro" id="IPR015943">
    <property type="entry name" value="WD40/YVTN_repeat-like_dom_sf"/>
</dbReference>
<evidence type="ECO:0000313" key="2">
    <source>
        <dbReference type="Proteomes" id="UP000683291"/>
    </source>
</evidence>
<sequence>MGDDRPVGGGVVIRLVSCLGAALDLDMLPHFLAHYASIGIAPENMHIILQGTSEDGDDILRAATVLRSFGAAPPKRWIGDYTSDAMWAQRRALQEEVAGPADWIVNSDIDEHYHFPAPLADVVAHCLQIGVNCVQGLQIDRFAPNGVLAAVRESPSQAAQFPIEGEASFHIFGTGKHHGISATTKLMLHSAQVFPRRGGHNPEGIIADAAEGKRGVVPRFLAGRPLHQIAAIADPAYRFAFPFTSAHFKWTASRIPSVRKRIATDGVSPAGEEYGGKILEYLGEHGRMPLENVALKDGAGAPAGGWRKQMRIMRAEASAIANPAASGGDVFVVVRAAGERTQALAQHLAAEQVGAAKVALLREVPFATAIRKACERGTLAGAKWTLFLDADVLLRPGAIADLVAQANRQDANILGISGQVADPLLGQWRVAGQHLYRTSLLHQILDTCDFDPAQRRPESYIKRQMKNAGSPWIDCDLPVGLHDAEQSFVDIFRKVVVHSRKHARFMEYARAYWDREAARQPDLKVALHALERPEDIAQLRLPRAEGARNVRIDRREFPDDIGAFLTRIGLTEKAPLPVTALTSADVTARLAAFREAPEWLRDKAEIEARHAQHLASLGDGAGVAKAALDTPRLLSCVGVDGVSDANSDLRLLPHFVRHYQSLGVAPARMHFILNARTAESASLAEARAFLDEAGTAEPEVWIGEYTSAEMWKRRSDLQIRTASAEDWILNADVDEFHDYPCTLKELTTYCAIHQIRCVQGPMIDRISADGSLRAVAADTDLGQQFPVAADVGIALGKTPGAGDATGTIKLMLHRGDVLPTLGGHHPKDLAPRHHLYGMPLTEFPRIKASAFRAHLPFRVWHYKWTDGLAGSLERRRAAPGASPAGSRYGGRILAYLEKNGGRIALDDLTRVPLRRPGIAESWQARIAQLSQAAALLRSRSDRANRYRVTRGAWDATTADGWTVRQLTFGSGAGQYHAHSYYDIPILNDDATRIAAYRMNFEGRWMTSEDAVQIGIVDVAQGGFVPIGISRAWSWQQGPMAQWLPGGQRMVWNDRIPATQGDGNDGDRFVARIFDLESGRTRTIARPIYALSPDGHSALSVNMARLDAARPGYGYTGGAGAGLDVGAPQDDGMWRLDLRIRDGAPQLILPLARAVAFLAEQLPEEERAVHLSGAYVHWFNHVKISPDGRRFTAKLRWRDADLKGGWSGLMGVSVTCNMDGTELALLERGTSHVMWLDDERLYFWHQAEKCFAMIRDAVPRGREKTTPFPDTITANVHFRHIPDDPDQAIYDTPYAEEIDIIQIDQTTGQTNRLARFTGHVPHHGPFRCDLHPVPSRDGRRIVVTSLQDGGRQLYLLERTDT</sequence>
<dbReference type="InterPro" id="IPR029044">
    <property type="entry name" value="Nucleotide-diphossugar_trans"/>
</dbReference>
<accession>A0A975PNI0</accession>
<proteinExistence type="predicted"/>
<dbReference type="Gene3D" id="2.130.10.10">
    <property type="entry name" value="YVTN repeat-like/Quinoprotein amine dehydrogenase"/>
    <property type="match status" value="1"/>
</dbReference>
<name>A0A975PNI0_9RHOB</name>
<dbReference type="SUPFAM" id="SSF53448">
    <property type="entry name" value="Nucleotide-diphospho-sugar transferases"/>
    <property type="match status" value="1"/>
</dbReference>
<dbReference type="RefSeq" id="WP_212705526.1">
    <property type="nucleotide sequence ID" value="NZ_CP073581.1"/>
</dbReference>
<gene>
    <name evidence="1" type="ORF">KDD17_04835</name>
</gene>
<organism evidence="1 2">
    <name type="scientific">Sulfitobacter albidus</name>
    <dbReference type="NCBI Taxonomy" id="2829501"/>
    <lineage>
        <taxon>Bacteria</taxon>
        <taxon>Pseudomonadati</taxon>
        <taxon>Pseudomonadota</taxon>
        <taxon>Alphaproteobacteria</taxon>
        <taxon>Rhodobacterales</taxon>
        <taxon>Roseobacteraceae</taxon>
        <taxon>Sulfitobacter</taxon>
    </lineage>
</organism>
<protein>
    <recommendedName>
        <fullName evidence="3">Glycosyltransferase</fullName>
    </recommendedName>
</protein>
<dbReference type="EMBL" id="CP073581">
    <property type="protein sequence ID" value="QUJ77330.1"/>
    <property type="molecule type" value="Genomic_DNA"/>
</dbReference>